<evidence type="ECO:0000256" key="1">
    <source>
        <dbReference type="SAM" id="Phobius"/>
    </source>
</evidence>
<dbReference type="Proteomes" id="UP000034805">
    <property type="component" value="Unassembled WGS sequence"/>
</dbReference>
<keyword evidence="1" id="KW-0812">Transmembrane</keyword>
<dbReference type="EMBL" id="JARO02000188">
    <property type="protein sequence ID" value="KPP79525.1"/>
    <property type="molecule type" value="Genomic_DNA"/>
</dbReference>
<evidence type="ECO:0000313" key="3">
    <source>
        <dbReference type="Proteomes" id="UP000034805"/>
    </source>
</evidence>
<gene>
    <name evidence="2" type="ORF">Z043_100900</name>
</gene>
<comment type="caution">
    <text evidence="2">The sequence shown here is derived from an EMBL/GenBank/DDBJ whole genome shotgun (WGS) entry which is preliminary data.</text>
</comment>
<proteinExistence type="predicted"/>
<keyword evidence="1" id="KW-1133">Transmembrane helix</keyword>
<keyword evidence="1" id="KW-0472">Membrane</keyword>
<sequence>MGLGNVWRQYRVLIVMSASLGLIHWGWFQLKGHPALHGKQQREDDEYIPEPAIVSYVASGRQSGGK</sequence>
<reference evidence="2 3" key="1">
    <citation type="submission" date="2015-08" db="EMBL/GenBank/DDBJ databases">
        <title>The genome of the Asian arowana (Scleropages formosus).</title>
        <authorList>
            <person name="Tan M.H."/>
            <person name="Gan H.M."/>
            <person name="Croft L.J."/>
            <person name="Austin C.M."/>
        </authorList>
    </citation>
    <scope>NUCLEOTIDE SEQUENCE [LARGE SCALE GENOMIC DNA]</scope>
    <source>
        <strain evidence="2">Aro1</strain>
    </source>
</reference>
<protein>
    <submittedName>
        <fullName evidence="2">PNPNAS-117 protein-like</fullName>
    </submittedName>
</protein>
<name>A0A0P7VCF3_SCLFO</name>
<feature type="transmembrane region" description="Helical" evidence="1">
    <location>
        <begin position="12"/>
        <end position="30"/>
    </location>
</feature>
<accession>A0A0P7VCF3</accession>
<evidence type="ECO:0000313" key="2">
    <source>
        <dbReference type="EMBL" id="KPP79525.1"/>
    </source>
</evidence>
<organism evidence="2 3">
    <name type="scientific">Scleropages formosus</name>
    <name type="common">Asian bonytongue</name>
    <name type="synonym">Osteoglossum formosum</name>
    <dbReference type="NCBI Taxonomy" id="113540"/>
    <lineage>
        <taxon>Eukaryota</taxon>
        <taxon>Metazoa</taxon>
        <taxon>Chordata</taxon>
        <taxon>Craniata</taxon>
        <taxon>Vertebrata</taxon>
        <taxon>Euteleostomi</taxon>
        <taxon>Actinopterygii</taxon>
        <taxon>Neopterygii</taxon>
        <taxon>Teleostei</taxon>
        <taxon>Osteoglossocephala</taxon>
        <taxon>Osteoglossomorpha</taxon>
        <taxon>Osteoglossiformes</taxon>
        <taxon>Osteoglossidae</taxon>
        <taxon>Scleropages</taxon>
    </lineage>
</organism>
<dbReference type="AlphaFoldDB" id="A0A0P7VCF3"/>